<feature type="domain" description="Homeobox" evidence="12">
    <location>
        <begin position="163"/>
        <end position="223"/>
    </location>
</feature>
<gene>
    <name evidence="13" type="ORF">P5673_011607</name>
</gene>
<evidence type="ECO:0000313" key="13">
    <source>
        <dbReference type="EMBL" id="KAK2564902.1"/>
    </source>
</evidence>
<dbReference type="InterPro" id="IPR020479">
    <property type="entry name" value="HD_metazoa"/>
</dbReference>
<dbReference type="Gene3D" id="1.10.10.60">
    <property type="entry name" value="Homeodomain-like"/>
    <property type="match status" value="1"/>
</dbReference>
<dbReference type="GO" id="GO:0000981">
    <property type="term" value="F:DNA-binding transcription factor activity, RNA polymerase II-specific"/>
    <property type="evidence" value="ECO:0007669"/>
    <property type="project" value="InterPro"/>
</dbReference>
<dbReference type="InterPro" id="IPR009057">
    <property type="entry name" value="Homeodomain-like_sf"/>
</dbReference>
<sequence>MLCANSPDMYPRSFAYGGQTYGHFNPPYHLSRQNSPHHQRYQSAYIYNAQPYGLNAFARSNPPPFNHISSPTPSAIHYPFDTRLAAPRQDYDSHCQYYKPPSLTPPPILSPSDQQIQAEKPPDHVVMAHTPARVAVETLAETCYRGEMEEDDEEENKSEKPKGKKRKERTAFTTHQLRELENEFTRNNYLTRLRRYEIAVSLDLAERQVKVWFQNRRMKWKRVKGEKKPEKKSPYHIMQLESERQR</sequence>
<dbReference type="InterPro" id="IPR001356">
    <property type="entry name" value="HD"/>
</dbReference>
<keyword evidence="6" id="KW-0010">Activator</keyword>
<dbReference type="Pfam" id="PF00046">
    <property type="entry name" value="Homeodomain"/>
    <property type="match status" value="1"/>
</dbReference>
<dbReference type="CDD" id="cd00086">
    <property type="entry name" value="homeodomain"/>
    <property type="match status" value="1"/>
</dbReference>
<keyword evidence="7" id="KW-0804">Transcription</keyword>
<evidence type="ECO:0000256" key="11">
    <source>
        <dbReference type="SAM" id="MobiDB-lite"/>
    </source>
</evidence>
<dbReference type="AlphaFoldDB" id="A0AAD9V8J7"/>
<comment type="caution">
    <text evidence="13">The sequence shown here is derived from an EMBL/GenBank/DDBJ whole genome shotgun (WGS) entry which is preliminary data.</text>
</comment>
<evidence type="ECO:0000256" key="10">
    <source>
        <dbReference type="RuleBase" id="RU000682"/>
    </source>
</evidence>
<dbReference type="InterPro" id="IPR017970">
    <property type="entry name" value="Homeobox_CS"/>
</dbReference>
<keyword evidence="2" id="KW-0217">Developmental protein</keyword>
<accession>A0AAD9V8J7</accession>
<keyword evidence="14" id="KW-1185">Reference proteome</keyword>
<dbReference type="SMART" id="SM00389">
    <property type="entry name" value="HOX"/>
    <property type="match status" value="1"/>
</dbReference>
<feature type="DNA-binding region" description="Homeobox" evidence="9">
    <location>
        <begin position="165"/>
        <end position="224"/>
    </location>
</feature>
<keyword evidence="3" id="KW-0805">Transcription regulation</keyword>
<evidence type="ECO:0000313" key="14">
    <source>
        <dbReference type="Proteomes" id="UP001249851"/>
    </source>
</evidence>
<dbReference type="InterPro" id="IPR042634">
    <property type="entry name" value="MOX-1/MOX-2"/>
</dbReference>
<evidence type="ECO:0000256" key="6">
    <source>
        <dbReference type="ARBA" id="ARBA00023159"/>
    </source>
</evidence>
<protein>
    <submittedName>
        <fullName evidence="13">Homeobox protein MOX-1</fullName>
    </submittedName>
</protein>
<keyword evidence="4 9" id="KW-0238">DNA-binding</keyword>
<dbReference type="GO" id="GO:0045944">
    <property type="term" value="P:positive regulation of transcription by RNA polymerase II"/>
    <property type="evidence" value="ECO:0007669"/>
    <property type="project" value="InterPro"/>
</dbReference>
<dbReference type="PROSITE" id="PS00027">
    <property type="entry name" value="HOMEOBOX_1"/>
    <property type="match status" value="1"/>
</dbReference>
<dbReference type="PRINTS" id="PR00024">
    <property type="entry name" value="HOMEOBOX"/>
</dbReference>
<reference evidence="13" key="1">
    <citation type="journal article" date="2023" name="G3 (Bethesda)">
        <title>Whole genome assembly and annotation of the endangered Caribbean coral Acropora cervicornis.</title>
        <authorList>
            <person name="Selwyn J.D."/>
            <person name="Vollmer S.V."/>
        </authorList>
    </citation>
    <scope>NUCLEOTIDE SEQUENCE</scope>
    <source>
        <strain evidence="13">K2</strain>
    </source>
</reference>
<evidence type="ECO:0000256" key="4">
    <source>
        <dbReference type="ARBA" id="ARBA00023125"/>
    </source>
</evidence>
<proteinExistence type="predicted"/>
<evidence type="ECO:0000256" key="3">
    <source>
        <dbReference type="ARBA" id="ARBA00023015"/>
    </source>
</evidence>
<keyword evidence="8 9" id="KW-0539">Nucleus</keyword>
<reference evidence="13" key="2">
    <citation type="journal article" date="2023" name="Science">
        <title>Genomic signatures of disease resistance in endangered staghorn corals.</title>
        <authorList>
            <person name="Vollmer S.V."/>
            <person name="Selwyn J.D."/>
            <person name="Despard B.A."/>
            <person name="Roesel C.L."/>
        </authorList>
    </citation>
    <scope>NUCLEOTIDE SEQUENCE</scope>
    <source>
        <strain evidence="13">K2</strain>
    </source>
</reference>
<dbReference type="PANTHER" id="PTHR24328">
    <property type="entry name" value="HOMEOBOX PROTEIN MOX"/>
    <property type="match status" value="1"/>
</dbReference>
<organism evidence="13 14">
    <name type="scientific">Acropora cervicornis</name>
    <name type="common">Staghorn coral</name>
    <dbReference type="NCBI Taxonomy" id="6130"/>
    <lineage>
        <taxon>Eukaryota</taxon>
        <taxon>Metazoa</taxon>
        <taxon>Cnidaria</taxon>
        <taxon>Anthozoa</taxon>
        <taxon>Hexacorallia</taxon>
        <taxon>Scleractinia</taxon>
        <taxon>Astrocoeniina</taxon>
        <taxon>Acroporidae</taxon>
        <taxon>Acropora</taxon>
    </lineage>
</organism>
<evidence type="ECO:0000256" key="2">
    <source>
        <dbReference type="ARBA" id="ARBA00022473"/>
    </source>
</evidence>
<evidence type="ECO:0000256" key="9">
    <source>
        <dbReference type="PROSITE-ProRule" id="PRU00108"/>
    </source>
</evidence>
<dbReference type="EMBL" id="JARQWQ010000021">
    <property type="protein sequence ID" value="KAK2564902.1"/>
    <property type="molecule type" value="Genomic_DNA"/>
</dbReference>
<name>A0AAD9V8J7_ACRCE</name>
<evidence type="ECO:0000256" key="1">
    <source>
        <dbReference type="ARBA" id="ARBA00004123"/>
    </source>
</evidence>
<evidence type="ECO:0000259" key="12">
    <source>
        <dbReference type="PROSITE" id="PS50071"/>
    </source>
</evidence>
<evidence type="ECO:0000256" key="5">
    <source>
        <dbReference type="ARBA" id="ARBA00023155"/>
    </source>
</evidence>
<feature type="region of interest" description="Disordered" evidence="11">
    <location>
        <begin position="146"/>
        <end position="170"/>
    </location>
</feature>
<feature type="region of interest" description="Disordered" evidence="11">
    <location>
        <begin position="223"/>
        <end position="246"/>
    </location>
</feature>
<dbReference type="SUPFAM" id="SSF46689">
    <property type="entry name" value="Homeodomain-like"/>
    <property type="match status" value="1"/>
</dbReference>
<dbReference type="GO" id="GO:0000978">
    <property type="term" value="F:RNA polymerase II cis-regulatory region sequence-specific DNA binding"/>
    <property type="evidence" value="ECO:0007669"/>
    <property type="project" value="TreeGrafter"/>
</dbReference>
<keyword evidence="5 9" id="KW-0371">Homeobox</keyword>
<evidence type="ECO:0000256" key="8">
    <source>
        <dbReference type="ARBA" id="ARBA00023242"/>
    </source>
</evidence>
<dbReference type="GO" id="GO:0005634">
    <property type="term" value="C:nucleus"/>
    <property type="evidence" value="ECO:0007669"/>
    <property type="project" value="UniProtKB-SubCell"/>
</dbReference>
<comment type="subcellular location">
    <subcellularLocation>
        <location evidence="1 9 10">Nucleus</location>
    </subcellularLocation>
</comment>
<dbReference type="PANTHER" id="PTHR24328:SF7">
    <property type="entry name" value="BUTTONLESS"/>
    <property type="match status" value="1"/>
</dbReference>
<dbReference type="PROSITE" id="PS50071">
    <property type="entry name" value="HOMEOBOX_2"/>
    <property type="match status" value="1"/>
</dbReference>
<dbReference type="Proteomes" id="UP001249851">
    <property type="component" value="Unassembled WGS sequence"/>
</dbReference>
<evidence type="ECO:0000256" key="7">
    <source>
        <dbReference type="ARBA" id="ARBA00023163"/>
    </source>
</evidence>